<dbReference type="Proteomes" id="UP001261125">
    <property type="component" value="Unassembled WGS sequence"/>
</dbReference>
<protein>
    <recommendedName>
        <fullName evidence="5">Gram-positive cocci surface proteins LPxTG domain-containing protein</fullName>
    </recommendedName>
</protein>
<keyword evidence="1" id="KW-1133">Transmembrane helix</keyword>
<sequence>MRRLFTHGAVSLALATLFAVGASAGASAAATSTGAHAAVTASAFEAASSQSGVETLPLTTDGSVIAPTSAAHALRPSGVDASTLLAFWVGGGALALATAAVLVSVKVRRMRKETDSAK</sequence>
<evidence type="ECO:0008006" key="5">
    <source>
        <dbReference type="Google" id="ProtNLM"/>
    </source>
</evidence>
<keyword evidence="1" id="KW-0812">Transmembrane</keyword>
<evidence type="ECO:0000256" key="1">
    <source>
        <dbReference type="SAM" id="Phobius"/>
    </source>
</evidence>
<reference evidence="3 4" key="1">
    <citation type="submission" date="2023-09" db="EMBL/GenBank/DDBJ databases">
        <title>Microbacterium fusihabitans sp. nov., Microbacterium phycihabitans sp. nov., and Microbacterium cervinum sp. nov., isolated from dried seaweeds of beach.</title>
        <authorList>
            <person name="Lee S.D."/>
        </authorList>
    </citation>
    <scope>NUCLEOTIDE SEQUENCE [LARGE SCALE GENOMIC DNA]</scope>
    <source>
        <strain evidence="3 4">KSW2-29</strain>
    </source>
</reference>
<dbReference type="EMBL" id="JAWDIT010000008">
    <property type="protein sequence ID" value="MDU0347211.1"/>
    <property type="molecule type" value="Genomic_DNA"/>
</dbReference>
<dbReference type="RefSeq" id="WP_316005350.1">
    <property type="nucleotide sequence ID" value="NZ_JAWDIT010000008.1"/>
</dbReference>
<feature type="chain" id="PRO_5046039954" description="Gram-positive cocci surface proteins LPxTG domain-containing protein" evidence="2">
    <location>
        <begin position="29"/>
        <end position="118"/>
    </location>
</feature>
<keyword evidence="1" id="KW-0472">Membrane</keyword>
<keyword evidence="2" id="KW-0732">Signal</keyword>
<accession>A0ABU3SR66</accession>
<evidence type="ECO:0000313" key="3">
    <source>
        <dbReference type="EMBL" id="MDU0347211.1"/>
    </source>
</evidence>
<feature type="signal peptide" evidence="2">
    <location>
        <begin position="1"/>
        <end position="28"/>
    </location>
</feature>
<name>A0ABU3SR66_9MICO</name>
<feature type="transmembrane region" description="Helical" evidence="1">
    <location>
        <begin position="85"/>
        <end position="105"/>
    </location>
</feature>
<comment type="caution">
    <text evidence="3">The sequence shown here is derived from an EMBL/GenBank/DDBJ whole genome shotgun (WGS) entry which is preliminary data.</text>
</comment>
<keyword evidence="4" id="KW-1185">Reference proteome</keyword>
<evidence type="ECO:0000256" key="2">
    <source>
        <dbReference type="SAM" id="SignalP"/>
    </source>
</evidence>
<evidence type="ECO:0000313" key="4">
    <source>
        <dbReference type="Proteomes" id="UP001261125"/>
    </source>
</evidence>
<proteinExistence type="predicted"/>
<organism evidence="3 4">
    <name type="scientific">Microbacterium phycohabitans</name>
    <dbReference type="NCBI Taxonomy" id="3075993"/>
    <lineage>
        <taxon>Bacteria</taxon>
        <taxon>Bacillati</taxon>
        <taxon>Actinomycetota</taxon>
        <taxon>Actinomycetes</taxon>
        <taxon>Micrococcales</taxon>
        <taxon>Microbacteriaceae</taxon>
        <taxon>Microbacterium</taxon>
    </lineage>
</organism>
<gene>
    <name evidence="3" type="ORF">RWH44_16035</name>
</gene>